<comment type="similarity">
    <text evidence="1 9 10">Belongs to the acetokinase family.</text>
</comment>
<comment type="cofactor">
    <cofactor evidence="9">
        <name>Mg(2+)</name>
        <dbReference type="ChEBI" id="CHEBI:18420"/>
    </cofactor>
    <cofactor evidence="9">
        <name>Mn(2+)</name>
        <dbReference type="ChEBI" id="CHEBI:29035"/>
    </cofactor>
    <text evidence="9">Mg(2+). Can also accept Mn(2+).</text>
</comment>
<dbReference type="InterPro" id="IPR043129">
    <property type="entry name" value="ATPase_NBD"/>
</dbReference>
<evidence type="ECO:0000256" key="9">
    <source>
        <dbReference type="HAMAP-Rule" id="MF_00020"/>
    </source>
</evidence>
<evidence type="ECO:0000256" key="5">
    <source>
        <dbReference type="ARBA" id="ARBA00022741"/>
    </source>
</evidence>
<dbReference type="PANTHER" id="PTHR21060">
    <property type="entry name" value="ACETATE KINASE"/>
    <property type="match status" value="1"/>
</dbReference>
<keyword evidence="3 9" id="KW-0808">Transferase</keyword>
<dbReference type="EC" id="2.7.2.1" evidence="9"/>
<proteinExistence type="inferred from homology"/>
<sequence>MSRPGQQGPILVLNAGSSSIKFALFDTMLSPILSGMADGIGGASQLRIADTDFPQNLPTHEAALSAILTGLGQLGFQASTLRAAAHRVVHGGKNLTQPSQITPTIRQRIQANIPLAPLHNPHNLAAIDTLAKLAPDLPQFASFDTAFHATNPDVATHYAVPQQITDRGIRRYGFHGLSYASLVDLFPDLTSTPLPARVLALHLGNGASLCAIKDGRSVATTMGYSPLEGLTMGTRAGSLDANAVLRLVEEDGLDVTRDLLNSKSGLLGLSNGTSDMRALLAQGTAQADFAIEHFCYWAARHAGSMIAAMQGVDALVFTGGIGENSPEIRRRIVANLGWTGAGMDRAYNQSNALRLSPQTSRTPVWIVPAQEERKIAADALTLLAQGARF</sequence>
<dbReference type="InterPro" id="IPR023865">
    <property type="entry name" value="Aliphatic_acid_kinase_CS"/>
</dbReference>
<feature type="binding site" evidence="9">
    <location>
        <position position="14"/>
    </location>
    <ligand>
        <name>Mg(2+)</name>
        <dbReference type="ChEBI" id="CHEBI:18420"/>
    </ligand>
</feature>
<organism evidence="11 12">
    <name type="scientific">Shimia litoralis</name>
    <dbReference type="NCBI Taxonomy" id="420403"/>
    <lineage>
        <taxon>Bacteria</taxon>
        <taxon>Pseudomonadati</taxon>
        <taxon>Pseudomonadota</taxon>
        <taxon>Alphaproteobacteria</taxon>
        <taxon>Rhodobacterales</taxon>
        <taxon>Roseobacteraceae</taxon>
    </lineage>
</organism>
<evidence type="ECO:0000313" key="11">
    <source>
        <dbReference type="EMBL" id="TKZ19426.1"/>
    </source>
</evidence>
<comment type="catalytic activity">
    <reaction evidence="9">
        <text>acetate + ATP = acetyl phosphate + ADP</text>
        <dbReference type="Rhea" id="RHEA:11352"/>
        <dbReference type="ChEBI" id="CHEBI:22191"/>
        <dbReference type="ChEBI" id="CHEBI:30089"/>
        <dbReference type="ChEBI" id="CHEBI:30616"/>
        <dbReference type="ChEBI" id="CHEBI:456216"/>
        <dbReference type="EC" id="2.7.2.1"/>
    </reaction>
</comment>
<feature type="site" description="Transition state stabilizer" evidence="9">
    <location>
        <position position="175"/>
    </location>
</feature>
<keyword evidence="5 9" id="KW-0547">Nucleotide-binding</keyword>
<feature type="binding site" evidence="9">
    <location>
        <begin position="202"/>
        <end position="206"/>
    </location>
    <ligand>
        <name>ATP</name>
        <dbReference type="ChEBI" id="CHEBI:30616"/>
    </ligand>
</feature>
<dbReference type="GO" id="GO:0006083">
    <property type="term" value="P:acetate metabolic process"/>
    <property type="evidence" value="ECO:0007669"/>
    <property type="project" value="TreeGrafter"/>
</dbReference>
<dbReference type="NCBIfam" id="TIGR00016">
    <property type="entry name" value="ackA"/>
    <property type="match status" value="1"/>
</dbReference>
<keyword evidence="2 9" id="KW-0963">Cytoplasm</keyword>
<comment type="subcellular location">
    <subcellularLocation>
        <location evidence="9">Cytoplasm</location>
    </subcellularLocation>
</comment>
<keyword evidence="12" id="KW-1185">Reference proteome</keyword>
<keyword evidence="8 9" id="KW-0460">Magnesium</keyword>
<keyword evidence="4 9" id="KW-0479">Metal-binding</keyword>
<feature type="binding site" evidence="9">
    <location>
        <position position="21"/>
    </location>
    <ligand>
        <name>ATP</name>
        <dbReference type="ChEBI" id="CHEBI:30616"/>
    </ligand>
</feature>
<feature type="active site" description="Proton donor/acceptor" evidence="9">
    <location>
        <position position="144"/>
    </location>
</feature>
<dbReference type="PROSITE" id="PS01075">
    <property type="entry name" value="ACETATE_KINASE_1"/>
    <property type="match status" value="1"/>
</dbReference>
<dbReference type="AlphaFoldDB" id="A0A4U7N2L9"/>
<dbReference type="UniPathway" id="UPA00340">
    <property type="reaction ID" value="UER00458"/>
</dbReference>
<evidence type="ECO:0000256" key="1">
    <source>
        <dbReference type="ARBA" id="ARBA00008748"/>
    </source>
</evidence>
<dbReference type="PROSITE" id="PS01076">
    <property type="entry name" value="ACETATE_KINASE_2"/>
    <property type="match status" value="1"/>
</dbReference>
<keyword evidence="6 9" id="KW-0418">Kinase</keyword>
<evidence type="ECO:0000256" key="10">
    <source>
        <dbReference type="RuleBase" id="RU003835"/>
    </source>
</evidence>
<evidence type="ECO:0000256" key="2">
    <source>
        <dbReference type="ARBA" id="ARBA00022490"/>
    </source>
</evidence>
<feature type="binding site" evidence="9">
    <location>
        <position position="87"/>
    </location>
    <ligand>
        <name>substrate</name>
    </ligand>
</feature>
<dbReference type="InterPro" id="IPR000890">
    <property type="entry name" value="Aliphatic_acid_kin_short-chain"/>
</dbReference>
<dbReference type="PIRSF" id="PIRSF000722">
    <property type="entry name" value="Acetate_prop_kin"/>
    <property type="match status" value="1"/>
</dbReference>
<dbReference type="PANTHER" id="PTHR21060:SF21">
    <property type="entry name" value="ACETATE KINASE"/>
    <property type="match status" value="1"/>
</dbReference>
<evidence type="ECO:0000256" key="3">
    <source>
        <dbReference type="ARBA" id="ARBA00022679"/>
    </source>
</evidence>
<evidence type="ECO:0000313" key="12">
    <source>
        <dbReference type="Proteomes" id="UP000306575"/>
    </source>
</evidence>
<dbReference type="RefSeq" id="WP_138016462.1">
    <property type="nucleotide sequence ID" value="NZ_SULI01000012.1"/>
</dbReference>
<dbReference type="GO" id="GO:0008776">
    <property type="term" value="F:acetate kinase activity"/>
    <property type="evidence" value="ECO:0007669"/>
    <property type="project" value="UniProtKB-UniRule"/>
</dbReference>
<protein>
    <recommendedName>
        <fullName evidence="9">Acetate kinase</fullName>
        <ecNumber evidence="9">2.7.2.1</ecNumber>
    </recommendedName>
    <alternativeName>
        <fullName evidence="9">Acetokinase</fullName>
    </alternativeName>
</protein>
<name>A0A4U7N2L9_9RHOB</name>
<dbReference type="InterPro" id="IPR004372">
    <property type="entry name" value="Ac/propionate_kinase"/>
</dbReference>
<dbReference type="HAMAP" id="MF_00020">
    <property type="entry name" value="Acetate_kinase"/>
    <property type="match status" value="1"/>
</dbReference>
<reference evidence="11 12" key="1">
    <citation type="submission" date="2019-04" db="EMBL/GenBank/DDBJ databases">
        <title>Genome sequence of Pelagicola litoralis CL-ES2.</title>
        <authorList>
            <person name="Cao J."/>
        </authorList>
    </citation>
    <scope>NUCLEOTIDE SEQUENCE [LARGE SCALE GENOMIC DNA]</scope>
    <source>
        <strain evidence="11 12">CL-ES2</strain>
    </source>
</reference>
<dbReference type="PRINTS" id="PR00471">
    <property type="entry name" value="ACETATEKNASE"/>
</dbReference>
<comment type="function">
    <text evidence="9">Catalyzes the formation of acetyl phosphate from acetate and ATP. Can also catalyze the reverse reaction.</text>
</comment>
<evidence type="ECO:0000256" key="8">
    <source>
        <dbReference type="ARBA" id="ARBA00022842"/>
    </source>
</evidence>
<dbReference type="Pfam" id="PF00871">
    <property type="entry name" value="Acetate_kinase"/>
    <property type="match status" value="1"/>
</dbReference>
<comment type="pathway">
    <text evidence="9">Metabolic intermediate biosynthesis; acetyl-CoA biosynthesis; acetyl-CoA from acetate: step 1/2.</text>
</comment>
<dbReference type="Gene3D" id="3.30.420.40">
    <property type="match status" value="2"/>
</dbReference>
<evidence type="ECO:0000256" key="7">
    <source>
        <dbReference type="ARBA" id="ARBA00022840"/>
    </source>
</evidence>
<keyword evidence="7 9" id="KW-0067">ATP-binding</keyword>
<dbReference type="Proteomes" id="UP000306575">
    <property type="component" value="Unassembled WGS sequence"/>
</dbReference>
<dbReference type="GO" id="GO:0005524">
    <property type="term" value="F:ATP binding"/>
    <property type="evidence" value="ECO:0007669"/>
    <property type="project" value="UniProtKB-KW"/>
</dbReference>
<feature type="site" description="Transition state stabilizer" evidence="9">
    <location>
        <position position="235"/>
    </location>
</feature>
<dbReference type="EMBL" id="SULI01000012">
    <property type="protein sequence ID" value="TKZ19426.1"/>
    <property type="molecule type" value="Genomic_DNA"/>
</dbReference>
<dbReference type="GO" id="GO:0006085">
    <property type="term" value="P:acetyl-CoA biosynthetic process"/>
    <property type="evidence" value="ECO:0007669"/>
    <property type="project" value="UniProtKB-UniRule"/>
</dbReference>
<gene>
    <name evidence="9" type="primary">ackA</name>
    <name evidence="11" type="ORF">FAP39_11070</name>
</gene>
<feature type="binding site" evidence="9">
    <location>
        <begin position="275"/>
        <end position="277"/>
    </location>
    <ligand>
        <name>ATP</name>
        <dbReference type="ChEBI" id="CHEBI:30616"/>
    </ligand>
</feature>
<accession>A0A4U7N2L9</accession>
<dbReference type="GO" id="GO:0005829">
    <property type="term" value="C:cytosol"/>
    <property type="evidence" value="ECO:0007669"/>
    <property type="project" value="TreeGrafter"/>
</dbReference>
<feature type="binding site" evidence="9">
    <location>
        <position position="371"/>
    </location>
    <ligand>
        <name>Mg(2+)</name>
        <dbReference type="ChEBI" id="CHEBI:18420"/>
    </ligand>
</feature>
<evidence type="ECO:0000256" key="4">
    <source>
        <dbReference type="ARBA" id="ARBA00022723"/>
    </source>
</evidence>
<dbReference type="OrthoDB" id="9802453at2"/>
<dbReference type="GO" id="GO:0000287">
    <property type="term" value="F:magnesium ion binding"/>
    <property type="evidence" value="ECO:0007669"/>
    <property type="project" value="UniProtKB-UniRule"/>
</dbReference>
<evidence type="ECO:0000256" key="6">
    <source>
        <dbReference type="ARBA" id="ARBA00022777"/>
    </source>
</evidence>
<comment type="subunit">
    <text evidence="9">Homodimer.</text>
</comment>
<dbReference type="SUPFAM" id="SSF53067">
    <property type="entry name" value="Actin-like ATPase domain"/>
    <property type="match status" value="2"/>
</dbReference>
<comment type="caution">
    <text evidence="11">The sequence shown here is derived from an EMBL/GenBank/DDBJ whole genome shotgun (WGS) entry which is preliminary data.</text>
</comment>
<feature type="binding site" evidence="9">
    <location>
        <begin position="320"/>
        <end position="324"/>
    </location>
    <ligand>
        <name>ATP</name>
        <dbReference type="ChEBI" id="CHEBI:30616"/>
    </ligand>
</feature>